<evidence type="ECO:0000256" key="1">
    <source>
        <dbReference type="SAM" id="MobiDB-lite"/>
    </source>
</evidence>
<proteinExistence type="predicted"/>
<name>A0A811M1N9_BURXY</name>
<feature type="compositionally biased region" description="Low complexity" evidence="1">
    <location>
        <begin position="50"/>
        <end position="68"/>
    </location>
</feature>
<dbReference type="EMBL" id="CAJFDI010000006">
    <property type="protein sequence ID" value="CAD5234597.1"/>
    <property type="molecule type" value="Genomic_DNA"/>
</dbReference>
<protein>
    <submittedName>
        <fullName evidence="2">(pine wood nematode) hypothetical protein</fullName>
    </submittedName>
</protein>
<comment type="caution">
    <text evidence="2">The sequence shown here is derived from an EMBL/GenBank/DDBJ whole genome shotgun (WGS) entry which is preliminary data.</text>
</comment>
<sequence>MEPQIPDLILLSTPDGLTATRPDSPTETSHPGAHSAEHGCWMEEQAALVSPGTSTSSIRPPSSSIQQSVPFSTFDEKQGSLSLLDSSMNLGVMNRRKSTFVSLDSHTPMMSRKRSMRSCMSELEALAAQRRRQVPIIPKHTRSARIDLMAGEIFAPCVLSCVAPYVSFNKPRTF</sequence>
<accession>A0A811M1N9</accession>
<feature type="region of interest" description="Disordered" evidence="1">
    <location>
        <begin position="13"/>
        <end position="68"/>
    </location>
</feature>
<dbReference type="Proteomes" id="UP000582659">
    <property type="component" value="Unassembled WGS sequence"/>
</dbReference>
<dbReference type="Proteomes" id="UP000659654">
    <property type="component" value="Unassembled WGS sequence"/>
</dbReference>
<organism evidence="2 3">
    <name type="scientific">Bursaphelenchus xylophilus</name>
    <name type="common">Pinewood nematode worm</name>
    <name type="synonym">Aphelenchoides xylophilus</name>
    <dbReference type="NCBI Taxonomy" id="6326"/>
    <lineage>
        <taxon>Eukaryota</taxon>
        <taxon>Metazoa</taxon>
        <taxon>Ecdysozoa</taxon>
        <taxon>Nematoda</taxon>
        <taxon>Chromadorea</taxon>
        <taxon>Rhabditida</taxon>
        <taxon>Tylenchina</taxon>
        <taxon>Tylenchomorpha</taxon>
        <taxon>Aphelenchoidea</taxon>
        <taxon>Aphelenchoididae</taxon>
        <taxon>Bursaphelenchus</taxon>
    </lineage>
</organism>
<gene>
    <name evidence="2" type="ORF">BXYJ_LOCUS14688</name>
</gene>
<reference evidence="2" key="1">
    <citation type="submission" date="2020-09" db="EMBL/GenBank/DDBJ databases">
        <authorList>
            <person name="Kikuchi T."/>
        </authorList>
    </citation>
    <scope>NUCLEOTIDE SEQUENCE</scope>
    <source>
        <strain evidence="2">Ka4C1</strain>
    </source>
</reference>
<dbReference type="OrthoDB" id="10447148at2759"/>
<evidence type="ECO:0000313" key="3">
    <source>
        <dbReference type="Proteomes" id="UP000659654"/>
    </source>
</evidence>
<evidence type="ECO:0000313" key="2">
    <source>
        <dbReference type="EMBL" id="CAD5234597.1"/>
    </source>
</evidence>
<keyword evidence="3" id="KW-1185">Reference proteome</keyword>
<dbReference type="AlphaFoldDB" id="A0A811M1N9"/>
<dbReference type="EMBL" id="CAJFCV020000006">
    <property type="protein sequence ID" value="CAG9130482.1"/>
    <property type="molecule type" value="Genomic_DNA"/>
</dbReference>